<feature type="signal peptide" evidence="1">
    <location>
        <begin position="1"/>
        <end position="24"/>
    </location>
</feature>
<organism evidence="2 3">
    <name type="scientific">Pleuronectes platessa</name>
    <name type="common">European plaice</name>
    <dbReference type="NCBI Taxonomy" id="8262"/>
    <lineage>
        <taxon>Eukaryota</taxon>
        <taxon>Metazoa</taxon>
        <taxon>Chordata</taxon>
        <taxon>Craniata</taxon>
        <taxon>Vertebrata</taxon>
        <taxon>Euteleostomi</taxon>
        <taxon>Actinopterygii</taxon>
        <taxon>Neopterygii</taxon>
        <taxon>Teleostei</taxon>
        <taxon>Neoteleostei</taxon>
        <taxon>Acanthomorphata</taxon>
        <taxon>Carangaria</taxon>
        <taxon>Pleuronectiformes</taxon>
        <taxon>Pleuronectoidei</taxon>
        <taxon>Pleuronectidae</taxon>
        <taxon>Pleuronectes</taxon>
    </lineage>
</organism>
<proteinExistence type="predicted"/>
<gene>
    <name evidence="2" type="ORF">PLEPLA_LOCUS41580</name>
</gene>
<accession>A0A9N7VT48</accession>
<dbReference type="EMBL" id="CADEAL010004187">
    <property type="protein sequence ID" value="CAB1453820.1"/>
    <property type="molecule type" value="Genomic_DNA"/>
</dbReference>
<comment type="caution">
    <text evidence="2">The sequence shown here is derived from an EMBL/GenBank/DDBJ whole genome shotgun (WGS) entry which is preliminary data.</text>
</comment>
<protein>
    <recommendedName>
        <fullName evidence="4">Secreted protein</fullName>
    </recommendedName>
</protein>
<dbReference type="Proteomes" id="UP001153269">
    <property type="component" value="Unassembled WGS sequence"/>
</dbReference>
<keyword evidence="1" id="KW-0732">Signal</keyword>
<reference evidence="2" key="1">
    <citation type="submission" date="2020-03" db="EMBL/GenBank/DDBJ databases">
        <authorList>
            <person name="Weist P."/>
        </authorList>
    </citation>
    <scope>NUCLEOTIDE SEQUENCE</scope>
</reference>
<evidence type="ECO:0000313" key="2">
    <source>
        <dbReference type="EMBL" id="CAB1453820.1"/>
    </source>
</evidence>
<name>A0A9N7VT48_PLEPL</name>
<feature type="chain" id="PRO_5040206680" description="Secreted protein" evidence="1">
    <location>
        <begin position="25"/>
        <end position="94"/>
    </location>
</feature>
<evidence type="ECO:0008006" key="4">
    <source>
        <dbReference type="Google" id="ProtNLM"/>
    </source>
</evidence>
<sequence length="94" mass="10870">MNAAVLLLLLEYSLFLRRCSLTLTQPACPQTESQRGATIPTPRPRTQLVFAPHPAEAGEIKVVVTLRRRFFLFFIFFFSRGIQTWEEDHNKVHP</sequence>
<dbReference type="AlphaFoldDB" id="A0A9N7VT48"/>
<evidence type="ECO:0000256" key="1">
    <source>
        <dbReference type="SAM" id="SignalP"/>
    </source>
</evidence>
<evidence type="ECO:0000313" key="3">
    <source>
        <dbReference type="Proteomes" id="UP001153269"/>
    </source>
</evidence>
<keyword evidence="3" id="KW-1185">Reference proteome</keyword>